<dbReference type="STRING" id="1238425.J07HQW2_03502"/>
<sequence length="114" mass="12266">MYDDKERLPSLRSVATPSTGTEDTVLGSASIVGPTSRVNDQRFYERFPTELREVAKAVNCSGVKPRSFFPWIGRTHPTHHRSGGLERCGGSRSGRPQAPMPAVATPISAPAGVC</sequence>
<evidence type="ECO:0000313" key="3">
    <source>
        <dbReference type="EMBL" id="ERG97016.1"/>
    </source>
</evidence>
<name>U1PX43_9EURY</name>
<feature type="domain" description="IclR-ED" evidence="2">
    <location>
        <begin position="1"/>
        <end position="64"/>
    </location>
</feature>
<dbReference type="InterPro" id="IPR029016">
    <property type="entry name" value="GAF-like_dom_sf"/>
</dbReference>
<dbReference type="SUPFAM" id="SSF55781">
    <property type="entry name" value="GAF domain-like"/>
    <property type="match status" value="1"/>
</dbReference>
<accession>U1PX43</accession>
<evidence type="ECO:0000256" key="1">
    <source>
        <dbReference type="SAM" id="MobiDB-lite"/>
    </source>
</evidence>
<dbReference type="eggNOG" id="arCOG02798">
    <property type="taxonomic scope" value="Archaea"/>
</dbReference>
<dbReference type="PROSITE" id="PS51078">
    <property type="entry name" value="ICLR_ED"/>
    <property type="match status" value="1"/>
</dbReference>
<dbReference type="eggNOG" id="arCOG00684">
    <property type="taxonomic scope" value="Archaea"/>
</dbReference>
<feature type="region of interest" description="Disordered" evidence="1">
    <location>
        <begin position="1"/>
        <end position="27"/>
    </location>
</feature>
<feature type="region of interest" description="Disordered" evidence="1">
    <location>
        <begin position="71"/>
        <end position="114"/>
    </location>
</feature>
<organism evidence="3 4">
    <name type="scientific">Haloquadratum walsbyi J07HQW2</name>
    <dbReference type="NCBI Taxonomy" id="1238425"/>
    <lineage>
        <taxon>Archaea</taxon>
        <taxon>Methanobacteriati</taxon>
        <taxon>Methanobacteriota</taxon>
        <taxon>Stenosarchaea group</taxon>
        <taxon>Halobacteria</taxon>
        <taxon>Halobacteriales</taxon>
        <taxon>Haloferacaceae</taxon>
        <taxon>Haloquadratum</taxon>
    </lineage>
</organism>
<dbReference type="Gene3D" id="3.30.450.40">
    <property type="match status" value="1"/>
</dbReference>
<gene>
    <name evidence="3" type="ORF">J07HQW2_03502</name>
</gene>
<protein>
    <submittedName>
        <fullName evidence="3">Transcriptional regulator</fullName>
    </submittedName>
</protein>
<proteinExistence type="predicted"/>
<reference evidence="3 4" key="1">
    <citation type="journal article" date="2013" name="PLoS ONE">
        <title>Assembly-driven community genomics of a hypersaline microbial ecosystem.</title>
        <authorList>
            <person name="Podell S."/>
            <person name="Ugalde J.A."/>
            <person name="Narasingarao P."/>
            <person name="Banfield J.F."/>
            <person name="Heidelberg K.B."/>
            <person name="Allen E.E."/>
        </authorList>
    </citation>
    <scope>NUCLEOTIDE SEQUENCE [LARGE SCALE GENOMIC DNA]</scope>
    <source>
        <strain evidence="4">J07HQW2</strain>
    </source>
</reference>
<feature type="compositionally biased region" description="Polar residues" evidence="1">
    <location>
        <begin position="13"/>
        <end position="22"/>
    </location>
</feature>
<dbReference type="HOGENOM" id="CLU_2115438_0_0_2"/>
<dbReference type="EMBL" id="KE356561">
    <property type="protein sequence ID" value="ERG97016.1"/>
    <property type="molecule type" value="Genomic_DNA"/>
</dbReference>
<dbReference type="InterPro" id="IPR014757">
    <property type="entry name" value="Tscrpt_reg_IclR_C"/>
</dbReference>
<dbReference type="AlphaFoldDB" id="U1PX43"/>
<evidence type="ECO:0000259" key="2">
    <source>
        <dbReference type="PROSITE" id="PS51078"/>
    </source>
</evidence>
<dbReference type="Proteomes" id="UP000030710">
    <property type="component" value="Unassembled WGS sequence"/>
</dbReference>
<evidence type="ECO:0000313" key="4">
    <source>
        <dbReference type="Proteomes" id="UP000030710"/>
    </source>
</evidence>